<dbReference type="InterPro" id="IPR020550">
    <property type="entry name" value="Inositol_monophosphatase_CS"/>
</dbReference>
<evidence type="ECO:0000313" key="8">
    <source>
        <dbReference type="EMBL" id="KAF7347553.1"/>
    </source>
</evidence>
<dbReference type="EC" id="3.1.3.25" evidence="7"/>
<dbReference type="GO" id="GO:0046854">
    <property type="term" value="P:phosphatidylinositol phosphate biosynthetic process"/>
    <property type="evidence" value="ECO:0007669"/>
    <property type="project" value="InterPro"/>
</dbReference>
<accession>A0A8H6XT07</accession>
<dbReference type="FunFam" id="3.30.540.10:FF:000004">
    <property type="entry name" value="Inositol-1-monophosphatase"/>
    <property type="match status" value="1"/>
</dbReference>
<gene>
    <name evidence="8" type="ORF">MVEN_01511700</name>
</gene>
<comment type="caution">
    <text evidence="8">The sequence shown here is derived from an EMBL/GenBank/DDBJ whole genome shotgun (WGS) entry which is preliminary data.</text>
</comment>
<dbReference type="Proteomes" id="UP000620124">
    <property type="component" value="Unassembled WGS sequence"/>
</dbReference>
<dbReference type="GO" id="GO:0006021">
    <property type="term" value="P:inositol biosynthetic process"/>
    <property type="evidence" value="ECO:0007669"/>
    <property type="project" value="UniProtKB-UniPathway"/>
</dbReference>
<comment type="catalytic activity">
    <reaction evidence="1 7">
        <text>a myo-inositol phosphate + H2O = myo-inositol + phosphate</text>
        <dbReference type="Rhea" id="RHEA:24056"/>
        <dbReference type="ChEBI" id="CHEBI:15377"/>
        <dbReference type="ChEBI" id="CHEBI:17268"/>
        <dbReference type="ChEBI" id="CHEBI:43474"/>
        <dbReference type="ChEBI" id="CHEBI:84139"/>
        <dbReference type="EC" id="3.1.3.25"/>
    </reaction>
</comment>
<dbReference type="PRINTS" id="PR00377">
    <property type="entry name" value="IMPHPHTASES"/>
</dbReference>
<dbReference type="GO" id="GO:0008934">
    <property type="term" value="F:inositol monophosphate 1-phosphatase activity"/>
    <property type="evidence" value="ECO:0007669"/>
    <property type="project" value="InterPro"/>
</dbReference>
<dbReference type="EMBL" id="JACAZI010000012">
    <property type="protein sequence ID" value="KAF7347553.1"/>
    <property type="molecule type" value="Genomic_DNA"/>
</dbReference>
<dbReference type="CDD" id="cd01639">
    <property type="entry name" value="IMPase"/>
    <property type="match status" value="1"/>
</dbReference>
<dbReference type="OrthoDB" id="10254945at2759"/>
<evidence type="ECO:0000313" key="9">
    <source>
        <dbReference type="Proteomes" id="UP000620124"/>
    </source>
</evidence>
<evidence type="ECO:0000256" key="7">
    <source>
        <dbReference type="RuleBase" id="RU364068"/>
    </source>
</evidence>
<dbReference type="GO" id="GO:0046872">
    <property type="term" value="F:metal ion binding"/>
    <property type="evidence" value="ECO:0007669"/>
    <property type="project" value="UniProtKB-KW"/>
</dbReference>
<evidence type="ECO:0000256" key="4">
    <source>
        <dbReference type="ARBA" id="ARBA00022723"/>
    </source>
</evidence>
<keyword evidence="5 6" id="KW-0460">Magnesium</keyword>
<reference evidence="8" key="1">
    <citation type="submission" date="2020-05" db="EMBL/GenBank/DDBJ databases">
        <title>Mycena genomes resolve the evolution of fungal bioluminescence.</title>
        <authorList>
            <person name="Tsai I.J."/>
        </authorList>
    </citation>
    <scope>NUCLEOTIDE SEQUENCE</scope>
    <source>
        <strain evidence="8">CCC161011</strain>
    </source>
</reference>
<evidence type="ECO:0000256" key="5">
    <source>
        <dbReference type="ARBA" id="ARBA00022842"/>
    </source>
</evidence>
<feature type="binding site" evidence="6">
    <location>
        <position position="107"/>
    </location>
    <ligand>
        <name>Mg(2+)</name>
        <dbReference type="ChEBI" id="CHEBI:18420"/>
        <label>1</label>
        <note>catalytic</note>
    </ligand>
</feature>
<name>A0A8H6XT07_9AGAR</name>
<dbReference type="UniPathway" id="UPA00823">
    <property type="reaction ID" value="UER00788"/>
</dbReference>
<evidence type="ECO:0000256" key="3">
    <source>
        <dbReference type="ARBA" id="ARBA00009759"/>
    </source>
</evidence>
<comment type="pathway">
    <text evidence="7">Polyol metabolism; myo-inositol biosynthesis; myo-inositol from D-glucose 6-phosphate: step 2/2.</text>
</comment>
<keyword evidence="4 6" id="KW-0479">Metal-binding</keyword>
<evidence type="ECO:0000256" key="6">
    <source>
        <dbReference type="PIRSR" id="PIRSR600760-2"/>
    </source>
</evidence>
<feature type="binding site" evidence="6">
    <location>
        <position position="81"/>
    </location>
    <ligand>
        <name>Mg(2+)</name>
        <dbReference type="ChEBI" id="CHEBI:18420"/>
        <label>1</label>
        <note>catalytic</note>
    </ligand>
</feature>
<dbReference type="Pfam" id="PF00459">
    <property type="entry name" value="Inositol_P"/>
    <property type="match status" value="1"/>
</dbReference>
<feature type="binding site" evidence="6">
    <location>
        <position position="101"/>
    </location>
    <ligand>
        <name>Mg(2+)</name>
        <dbReference type="ChEBI" id="CHEBI:18420"/>
        <label>1</label>
        <note>catalytic</note>
    </ligand>
</feature>
<dbReference type="Gene3D" id="3.30.540.10">
    <property type="entry name" value="Fructose-1,6-Bisphosphatase, subunit A, domain 1"/>
    <property type="match status" value="1"/>
</dbReference>
<keyword evidence="9" id="KW-1185">Reference proteome</keyword>
<sequence>MSAELTTQDFESILEFIIALARTAGDLILEGSDAIQSVTASKDVNEKKNSVDLVTEYDVRVEELVKKELAQKYPTFKFIGEESYSAGSRPPLTDEPTFCVDPIAGVDGTTNFIHGFPFVCISLGLIYKRRPVLGVIFNPFLNHLYTGIKGKSSYLIKGNGQPLKLPLSSPPKPLPSLSQALIAVEWGSDRVEKTITSKSASFGRLAGDAAQGVQGGKMAHSLRSMGSAALNFAMVAQGGLDLYWEVGCWPWDVCAGIVIAEGAGGIVTGSHDVFSATSSGASFGDITEEILTGRKYIVVRAIGETEVSIACNIAIFLTLRLPPGRDSEASTKNESYRNFIPPSKM</sequence>
<dbReference type="GO" id="GO:0007165">
    <property type="term" value="P:signal transduction"/>
    <property type="evidence" value="ECO:0007669"/>
    <property type="project" value="TreeGrafter"/>
</dbReference>
<comment type="cofactor">
    <cofactor evidence="2 6 7">
        <name>Mg(2+)</name>
        <dbReference type="ChEBI" id="CHEBI:18420"/>
    </cofactor>
</comment>
<protein>
    <recommendedName>
        <fullName evidence="7">Inositol-1-monophosphatase</fullName>
        <ecNumber evidence="7">3.1.3.25</ecNumber>
    </recommendedName>
</protein>
<evidence type="ECO:0000256" key="1">
    <source>
        <dbReference type="ARBA" id="ARBA00001033"/>
    </source>
</evidence>
<dbReference type="Gene3D" id="3.40.190.80">
    <property type="match status" value="1"/>
</dbReference>
<proteinExistence type="inferred from homology"/>
<dbReference type="InterPro" id="IPR000760">
    <property type="entry name" value="Inositol_monophosphatase-like"/>
</dbReference>
<dbReference type="PROSITE" id="PS00630">
    <property type="entry name" value="IMP_2"/>
    <property type="match status" value="1"/>
</dbReference>
<dbReference type="PANTHER" id="PTHR20854:SF4">
    <property type="entry name" value="INOSITOL-1-MONOPHOSPHATASE-RELATED"/>
    <property type="match status" value="1"/>
</dbReference>
<dbReference type="SUPFAM" id="SSF56655">
    <property type="entry name" value="Carbohydrate phosphatase"/>
    <property type="match status" value="1"/>
</dbReference>
<feature type="binding site" evidence="6">
    <location>
        <position position="103"/>
    </location>
    <ligand>
        <name>Mg(2+)</name>
        <dbReference type="ChEBI" id="CHEBI:18420"/>
        <label>1</label>
        <note>catalytic</note>
    </ligand>
</feature>
<comment type="similarity">
    <text evidence="3 7">Belongs to the inositol monophosphatase superfamily.</text>
</comment>
<keyword evidence="7" id="KW-0378">Hydrolase</keyword>
<organism evidence="8 9">
    <name type="scientific">Mycena venus</name>
    <dbReference type="NCBI Taxonomy" id="2733690"/>
    <lineage>
        <taxon>Eukaryota</taxon>
        <taxon>Fungi</taxon>
        <taxon>Dikarya</taxon>
        <taxon>Basidiomycota</taxon>
        <taxon>Agaricomycotina</taxon>
        <taxon>Agaricomycetes</taxon>
        <taxon>Agaricomycetidae</taxon>
        <taxon>Agaricales</taxon>
        <taxon>Marasmiineae</taxon>
        <taxon>Mycenaceae</taxon>
        <taxon>Mycena</taxon>
    </lineage>
</organism>
<dbReference type="AlphaFoldDB" id="A0A8H6XT07"/>
<evidence type="ECO:0000256" key="2">
    <source>
        <dbReference type="ARBA" id="ARBA00001946"/>
    </source>
</evidence>
<dbReference type="InterPro" id="IPR033942">
    <property type="entry name" value="IMPase"/>
</dbReference>
<feature type="binding site" evidence="6">
    <location>
        <position position="252"/>
    </location>
    <ligand>
        <name>Mg(2+)</name>
        <dbReference type="ChEBI" id="CHEBI:18420"/>
        <label>1</label>
        <note>catalytic</note>
    </ligand>
</feature>
<dbReference type="PANTHER" id="PTHR20854">
    <property type="entry name" value="INOSITOL MONOPHOSPHATASE"/>
    <property type="match status" value="1"/>
</dbReference>